<keyword evidence="3" id="KW-1185">Reference proteome</keyword>
<name>A0A3E0GZU7_9GAMM</name>
<sequence length="143" mass="16115">MLNHLNDTELQVTKDFGELSIPSKDSRLRLTAMILQLFRLWGIDTNSQSALLGLSPKSKTIDTYLLGTKAVPNSPDLLDRIGHLLAIHKCLRTQYPHDHDLAYTWVSCPNRAFDGQSPLSVMLAYRFAGLLRVKAYLEHACVH</sequence>
<accession>A0A3E0GZU7</accession>
<gene>
    <name evidence="2" type="ORF">DFR26_2186</name>
</gene>
<organism evidence="2 3">
    <name type="scientific">Paraperlucidibaca baekdonensis</name>
    <dbReference type="NCBI Taxonomy" id="748120"/>
    <lineage>
        <taxon>Bacteria</taxon>
        <taxon>Pseudomonadati</taxon>
        <taxon>Pseudomonadota</taxon>
        <taxon>Gammaproteobacteria</taxon>
        <taxon>Moraxellales</taxon>
        <taxon>Moraxellaceae</taxon>
        <taxon>Paraperlucidibaca</taxon>
    </lineage>
</organism>
<comment type="caution">
    <text evidence="2">The sequence shown here is derived from an EMBL/GenBank/DDBJ whole genome shotgun (WGS) entry which is preliminary data.</text>
</comment>
<evidence type="ECO:0000313" key="3">
    <source>
        <dbReference type="Proteomes" id="UP000256774"/>
    </source>
</evidence>
<dbReference type="AlphaFoldDB" id="A0A3E0GZU7"/>
<dbReference type="Proteomes" id="UP000256774">
    <property type="component" value="Unassembled WGS sequence"/>
</dbReference>
<dbReference type="OrthoDB" id="117888at2"/>
<dbReference type="InterPro" id="IPR024467">
    <property type="entry name" value="Xre/MbcA/ParS-like_toxin-bd"/>
</dbReference>
<reference evidence="2 3" key="1">
    <citation type="submission" date="2018-08" db="EMBL/GenBank/DDBJ databases">
        <title>Genomic Encyclopedia of Type Strains, Phase IV (KMG-IV): sequencing the most valuable type-strain genomes for metagenomic binning, comparative biology and taxonomic classification.</title>
        <authorList>
            <person name="Goeker M."/>
        </authorList>
    </citation>
    <scope>NUCLEOTIDE SEQUENCE [LARGE SCALE GENOMIC DNA]</scope>
    <source>
        <strain evidence="2 3">DSM 26022</strain>
    </source>
</reference>
<evidence type="ECO:0000259" key="1">
    <source>
        <dbReference type="Pfam" id="PF09722"/>
    </source>
</evidence>
<dbReference type="Pfam" id="PF09722">
    <property type="entry name" value="Xre_MbcA_ParS_C"/>
    <property type="match status" value="1"/>
</dbReference>
<proteinExistence type="predicted"/>
<protein>
    <submittedName>
        <fullName evidence="2">Uncharacterized protein DUF2384</fullName>
    </submittedName>
</protein>
<dbReference type="EMBL" id="QUNR01000006">
    <property type="protein sequence ID" value="REH35855.1"/>
    <property type="molecule type" value="Genomic_DNA"/>
</dbReference>
<feature type="domain" description="Antitoxin Xre/MbcA/ParS-like toxin-binding" evidence="1">
    <location>
        <begin position="97"/>
        <end position="138"/>
    </location>
</feature>
<evidence type="ECO:0000313" key="2">
    <source>
        <dbReference type="EMBL" id="REH35855.1"/>
    </source>
</evidence>